<protein>
    <recommendedName>
        <fullName evidence="4">MABP1/WDR62 second WD40 domain-containing protein</fullName>
    </recommendedName>
</protein>
<proteinExistence type="predicted"/>
<keyword evidence="2" id="KW-0677">Repeat</keyword>
<evidence type="ECO:0000259" key="4">
    <source>
        <dbReference type="Pfam" id="PF24782"/>
    </source>
</evidence>
<dbReference type="GO" id="GO:0007099">
    <property type="term" value="P:centriole replication"/>
    <property type="evidence" value="ECO:0007669"/>
    <property type="project" value="TreeGrafter"/>
</dbReference>
<dbReference type="GO" id="GO:0072686">
    <property type="term" value="C:mitotic spindle"/>
    <property type="evidence" value="ECO:0007669"/>
    <property type="project" value="TreeGrafter"/>
</dbReference>
<dbReference type="EMBL" id="CAJNOQ010004996">
    <property type="protein sequence ID" value="CAF1082083.1"/>
    <property type="molecule type" value="Genomic_DNA"/>
</dbReference>
<sequence>MKEVMRHKRTTIDNNTISSLAKVSTIKLIKPVTLLRRLTNHKKDETKLKRIPECRLSSSSQIPLLTTTQQNSIFPTSSSHSIILSTPSLSTVRQRKMTSYSALKRKAQRQTDLQTTSRFQVNLEHVLGFTSISNSLVSQDRTTLAYAAGSTVVLYNITSQKQDFIINNARKAITSLSLSPDGKFLVTGECGHEPKVRVWDVHDKSQCVELGDHKFAIDCVSFCPNVERLVSIGSLHDGSIYVWGWREKKKLASNKCTCAVRRIAFAEDGSYFVTVGNRHVKFWYLSAPSVEVIPLKGRLAILAERKDNMFTDVVCGRGDCANMTYTITHNGLVSQFNEHRQMCAEKDLKEKANCLAIGDVYLIVGCSSGSVFIFSPQNLDYITSLPRPHFLGVDIGFIQSLDQLICPQHTQYFPDTIALCLDEDNAIVTCFYSDHSFYIWDIACDQSIKKLDSHLYHSACGWSIEPCSIQSRTFLASPLLQHLSFVTCSSDNSIRFWSLNSSTSTLLPQPTNIFSRELMKIIYLDDDYSKLCDNQTSQERSESSMKIGGRCLKVNPDGSSLAIGDRNGNIRIFDLILLKQQFIIEAHDSEVLSIDYSRPEMGFYFLASSSRDRFVHIFDPVKDYQLVATLDDHSAAITAVRFSSFTSSSTVAMQLISCSADKSLIFRTITKNENGKYQFIRSNNIVEKQTFYDMAIDQKRDEVSTACQDRMVSTQDGKRVRTCKGSMGDSDTGYLIKIDLDASGRYVATSCSNKCVYIWDTMTNECVANLCGHSEIVTDIKFSQHGNYLYTISGDSCIFAWNISELAIVPTTFRIPQLPTQLKNNDTETSIIEEKIKYTQVITQTPEIVSDEHQPLFKRQRSLWATAEPHLSLLDSQFTKKLQPHLSDIITEE</sequence>
<keyword evidence="1 3" id="KW-0853">WD repeat</keyword>
<evidence type="ECO:0000313" key="7">
    <source>
        <dbReference type="Proteomes" id="UP000663829"/>
    </source>
</evidence>
<name>A0A814MR81_9BILA</name>
<dbReference type="Proteomes" id="UP000663829">
    <property type="component" value="Unassembled WGS sequence"/>
</dbReference>
<dbReference type="EMBL" id="CAJOBC010004997">
    <property type="protein sequence ID" value="CAF3847879.1"/>
    <property type="molecule type" value="Genomic_DNA"/>
</dbReference>
<feature type="repeat" description="WD" evidence="3">
    <location>
        <begin position="770"/>
        <end position="811"/>
    </location>
</feature>
<dbReference type="OrthoDB" id="6154712at2759"/>
<evidence type="ECO:0000256" key="1">
    <source>
        <dbReference type="ARBA" id="ARBA00022574"/>
    </source>
</evidence>
<dbReference type="AlphaFoldDB" id="A0A814MR81"/>
<feature type="domain" description="MABP1/WDR62 second WD40" evidence="4">
    <location>
        <begin position="477"/>
        <end position="803"/>
    </location>
</feature>
<evidence type="ECO:0000256" key="2">
    <source>
        <dbReference type="ARBA" id="ARBA00022737"/>
    </source>
</evidence>
<dbReference type="InterPro" id="IPR015943">
    <property type="entry name" value="WD40/YVTN_repeat-like_dom_sf"/>
</dbReference>
<dbReference type="SUPFAM" id="SSF50978">
    <property type="entry name" value="WD40 repeat-like"/>
    <property type="match status" value="2"/>
</dbReference>
<comment type="caution">
    <text evidence="5">The sequence shown here is derived from an EMBL/GenBank/DDBJ whole genome shotgun (WGS) entry which is preliminary data.</text>
</comment>
<dbReference type="Gene3D" id="2.130.10.10">
    <property type="entry name" value="YVTN repeat-like/Quinoprotein amine dehydrogenase"/>
    <property type="match status" value="3"/>
</dbReference>
<dbReference type="PROSITE" id="PS00678">
    <property type="entry name" value="WD_REPEATS_1"/>
    <property type="match status" value="1"/>
</dbReference>
<dbReference type="PANTHER" id="PTHR45589:SF1">
    <property type="entry name" value="WD REPEAT DOMAIN 62, ISOFORM G"/>
    <property type="match status" value="1"/>
</dbReference>
<keyword evidence="7" id="KW-1185">Reference proteome</keyword>
<dbReference type="Pfam" id="PF00400">
    <property type="entry name" value="WD40"/>
    <property type="match status" value="3"/>
</dbReference>
<dbReference type="Pfam" id="PF24782">
    <property type="entry name" value="WD40_MABP1-WDR62_2nd"/>
    <property type="match status" value="1"/>
</dbReference>
<dbReference type="PANTHER" id="PTHR45589">
    <property type="entry name" value="WD REPEAT DOMAIN 62, ISOFORM G"/>
    <property type="match status" value="1"/>
</dbReference>
<accession>A0A814MR81</accession>
<organism evidence="5 7">
    <name type="scientific">Didymodactylos carnosus</name>
    <dbReference type="NCBI Taxonomy" id="1234261"/>
    <lineage>
        <taxon>Eukaryota</taxon>
        <taxon>Metazoa</taxon>
        <taxon>Spiralia</taxon>
        <taxon>Gnathifera</taxon>
        <taxon>Rotifera</taxon>
        <taxon>Eurotatoria</taxon>
        <taxon>Bdelloidea</taxon>
        <taxon>Philodinida</taxon>
        <taxon>Philodinidae</taxon>
        <taxon>Didymodactylos</taxon>
    </lineage>
</organism>
<dbReference type="InterPro" id="IPR036322">
    <property type="entry name" value="WD40_repeat_dom_sf"/>
</dbReference>
<dbReference type="InterPro" id="IPR052779">
    <property type="entry name" value="WDR62"/>
</dbReference>
<dbReference type="PROSITE" id="PS50082">
    <property type="entry name" value="WD_REPEATS_2"/>
    <property type="match status" value="1"/>
</dbReference>
<dbReference type="Proteomes" id="UP000681722">
    <property type="component" value="Unassembled WGS sequence"/>
</dbReference>
<dbReference type="SMART" id="SM00320">
    <property type="entry name" value="WD40"/>
    <property type="match status" value="10"/>
</dbReference>
<dbReference type="PROSITE" id="PS50294">
    <property type="entry name" value="WD_REPEATS_REGION"/>
    <property type="match status" value="1"/>
</dbReference>
<dbReference type="InterPro" id="IPR019775">
    <property type="entry name" value="WD40_repeat_CS"/>
</dbReference>
<evidence type="ECO:0000256" key="3">
    <source>
        <dbReference type="PROSITE-ProRule" id="PRU00221"/>
    </source>
</evidence>
<reference evidence="5" key="1">
    <citation type="submission" date="2021-02" db="EMBL/GenBank/DDBJ databases">
        <authorList>
            <person name="Nowell W R."/>
        </authorList>
    </citation>
    <scope>NUCLEOTIDE SEQUENCE</scope>
</reference>
<dbReference type="InterPro" id="IPR001680">
    <property type="entry name" value="WD40_rpt"/>
</dbReference>
<evidence type="ECO:0000313" key="6">
    <source>
        <dbReference type="EMBL" id="CAF3847879.1"/>
    </source>
</evidence>
<gene>
    <name evidence="5" type="ORF">GPM918_LOCUS17821</name>
    <name evidence="6" type="ORF">SRO942_LOCUS17819</name>
</gene>
<dbReference type="InterPro" id="IPR056162">
    <property type="entry name" value="WD40_MABP1-WDR62_2nd"/>
</dbReference>
<evidence type="ECO:0000313" key="5">
    <source>
        <dbReference type="EMBL" id="CAF1082083.1"/>
    </source>
</evidence>